<protein>
    <recommendedName>
        <fullName evidence="13">Cytochrome P450</fullName>
    </recommendedName>
</protein>
<comment type="similarity">
    <text evidence="2 9">Belongs to the cytochrome P450 family.</text>
</comment>
<dbReference type="PANTHER" id="PTHR24287">
    <property type="entry name" value="P450, PUTATIVE (EUROFUNG)-RELATED"/>
    <property type="match status" value="1"/>
</dbReference>
<keyword evidence="4 8" id="KW-0479">Metal-binding</keyword>
<dbReference type="InterPro" id="IPR002401">
    <property type="entry name" value="Cyt_P450_E_grp-I"/>
</dbReference>
<accession>A0A9N9LQQ2</accession>
<dbReference type="PRINTS" id="PR00385">
    <property type="entry name" value="P450"/>
</dbReference>
<dbReference type="EMBL" id="CAJVRM010000282">
    <property type="protein sequence ID" value="CAG8978818.1"/>
    <property type="molecule type" value="Genomic_DNA"/>
</dbReference>
<name>A0A9N9LQQ2_9HELO</name>
<evidence type="ECO:0000256" key="6">
    <source>
        <dbReference type="ARBA" id="ARBA00023004"/>
    </source>
</evidence>
<evidence type="ECO:0000256" key="9">
    <source>
        <dbReference type="RuleBase" id="RU000461"/>
    </source>
</evidence>
<evidence type="ECO:0000256" key="4">
    <source>
        <dbReference type="ARBA" id="ARBA00022723"/>
    </source>
</evidence>
<evidence type="ECO:0000313" key="12">
    <source>
        <dbReference type="Proteomes" id="UP000701801"/>
    </source>
</evidence>
<dbReference type="Pfam" id="PF00067">
    <property type="entry name" value="p450"/>
    <property type="match status" value="1"/>
</dbReference>
<proteinExistence type="inferred from homology"/>
<dbReference type="AlphaFoldDB" id="A0A9N9LQQ2"/>
<sequence>MGILFNLGLLLKVKSFLAWRAFEKWGDERGCGKPPVYPNILPWGLERYKIAFTGIKGIDILEDTIRSRYTKIGAPTHRLYNVGRTLIHTSTPENIQALLATNFQDYELGAARTKNLSDLIGNGIFRGRRIVGSFSTPIATPIHSAVPNEDERGWVETDLMPLIHRFTLDASTEFLFGESANSQSSALAVVDSGNTTDSQRDMDFSEAMRYAQETIMCRLRFKSLYWIISSNKFGKACKTVQDFADRSVAKVLDANHERAATVPGQKTKHIFLEELATQTQDPIEIRDQALQLLLAGRDTTASLLSWSIALLARHPSDFQRIRASVIDIFGTYQEPKEEMTFSSLKSCKELTYLFYETLRLYPVVSMNSRRAIRNTILPTGGGPDGKLPVAVMKGEGVAYSTYVLHRRHDIWGEDADEFRPGRWVGRKLGWEYIPFSGGARVCVGQQYALNEASFVVARLLQRYDKIESTDPEPLRKEIAMSLMLGNGVKVRMRKAAE</sequence>
<evidence type="ECO:0000256" key="2">
    <source>
        <dbReference type="ARBA" id="ARBA00010617"/>
    </source>
</evidence>
<keyword evidence="10" id="KW-0732">Signal</keyword>
<dbReference type="GO" id="GO:0005506">
    <property type="term" value="F:iron ion binding"/>
    <property type="evidence" value="ECO:0007669"/>
    <property type="project" value="InterPro"/>
</dbReference>
<evidence type="ECO:0000256" key="8">
    <source>
        <dbReference type="PIRSR" id="PIRSR602401-1"/>
    </source>
</evidence>
<feature type="chain" id="PRO_5040293005" description="Cytochrome P450" evidence="10">
    <location>
        <begin position="19"/>
        <end position="497"/>
    </location>
</feature>
<gene>
    <name evidence="11" type="ORF">HYALB_00012218</name>
</gene>
<dbReference type="Gene3D" id="1.10.630.10">
    <property type="entry name" value="Cytochrome P450"/>
    <property type="match status" value="1"/>
</dbReference>
<reference evidence="11" key="1">
    <citation type="submission" date="2021-07" db="EMBL/GenBank/DDBJ databases">
        <authorList>
            <person name="Durling M."/>
        </authorList>
    </citation>
    <scope>NUCLEOTIDE SEQUENCE</scope>
</reference>
<keyword evidence="5 9" id="KW-0560">Oxidoreductase</keyword>
<dbReference type="GO" id="GO:0004497">
    <property type="term" value="F:monooxygenase activity"/>
    <property type="evidence" value="ECO:0007669"/>
    <property type="project" value="UniProtKB-KW"/>
</dbReference>
<comment type="caution">
    <text evidence="11">The sequence shown here is derived from an EMBL/GenBank/DDBJ whole genome shotgun (WGS) entry which is preliminary data.</text>
</comment>
<dbReference type="PANTHER" id="PTHR24287:SF1">
    <property type="entry name" value="P450, PUTATIVE (EUROFUNG)-RELATED"/>
    <property type="match status" value="1"/>
</dbReference>
<dbReference type="GO" id="GO:0016705">
    <property type="term" value="F:oxidoreductase activity, acting on paired donors, with incorporation or reduction of molecular oxygen"/>
    <property type="evidence" value="ECO:0007669"/>
    <property type="project" value="InterPro"/>
</dbReference>
<evidence type="ECO:0000256" key="5">
    <source>
        <dbReference type="ARBA" id="ARBA00023002"/>
    </source>
</evidence>
<keyword evidence="6 8" id="KW-0408">Iron</keyword>
<dbReference type="CDD" id="cd11063">
    <property type="entry name" value="CYP52"/>
    <property type="match status" value="1"/>
</dbReference>
<evidence type="ECO:0000256" key="10">
    <source>
        <dbReference type="SAM" id="SignalP"/>
    </source>
</evidence>
<evidence type="ECO:0000256" key="7">
    <source>
        <dbReference type="ARBA" id="ARBA00023033"/>
    </source>
</evidence>
<keyword evidence="7 9" id="KW-0503">Monooxygenase</keyword>
<evidence type="ECO:0000256" key="3">
    <source>
        <dbReference type="ARBA" id="ARBA00022617"/>
    </source>
</evidence>
<dbReference type="Proteomes" id="UP000701801">
    <property type="component" value="Unassembled WGS sequence"/>
</dbReference>
<feature type="signal peptide" evidence="10">
    <location>
        <begin position="1"/>
        <end position="18"/>
    </location>
</feature>
<dbReference type="GO" id="GO:0020037">
    <property type="term" value="F:heme binding"/>
    <property type="evidence" value="ECO:0007669"/>
    <property type="project" value="InterPro"/>
</dbReference>
<evidence type="ECO:0008006" key="13">
    <source>
        <dbReference type="Google" id="ProtNLM"/>
    </source>
</evidence>
<evidence type="ECO:0000256" key="1">
    <source>
        <dbReference type="ARBA" id="ARBA00001971"/>
    </source>
</evidence>
<dbReference type="InterPro" id="IPR036396">
    <property type="entry name" value="Cyt_P450_sf"/>
</dbReference>
<dbReference type="InterPro" id="IPR017972">
    <property type="entry name" value="Cyt_P450_CS"/>
</dbReference>
<dbReference type="OrthoDB" id="1470350at2759"/>
<dbReference type="SUPFAM" id="SSF48264">
    <property type="entry name" value="Cytochrome P450"/>
    <property type="match status" value="1"/>
</dbReference>
<dbReference type="PRINTS" id="PR00463">
    <property type="entry name" value="EP450I"/>
</dbReference>
<dbReference type="PROSITE" id="PS00086">
    <property type="entry name" value="CYTOCHROME_P450"/>
    <property type="match status" value="1"/>
</dbReference>
<keyword evidence="12" id="KW-1185">Reference proteome</keyword>
<comment type="cofactor">
    <cofactor evidence="1 8">
        <name>heme</name>
        <dbReference type="ChEBI" id="CHEBI:30413"/>
    </cofactor>
</comment>
<organism evidence="11 12">
    <name type="scientific">Hymenoscyphus albidus</name>
    <dbReference type="NCBI Taxonomy" id="595503"/>
    <lineage>
        <taxon>Eukaryota</taxon>
        <taxon>Fungi</taxon>
        <taxon>Dikarya</taxon>
        <taxon>Ascomycota</taxon>
        <taxon>Pezizomycotina</taxon>
        <taxon>Leotiomycetes</taxon>
        <taxon>Helotiales</taxon>
        <taxon>Helotiaceae</taxon>
        <taxon>Hymenoscyphus</taxon>
    </lineage>
</organism>
<keyword evidence="3 8" id="KW-0349">Heme</keyword>
<dbReference type="InterPro" id="IPR001128">
    <property type="entry name" value="Cyt_P450"/>
</dbReference>
<evidence type="ECO:0000313" key="11">
    <source>
        <dbReference type="EMBL" id="CAG8978818.1"/>
    </source>
</evidence>
<feature type="binding site" description="axial binding residue" evidence="8">
    <location>
        <position position="442"/>
    </location>
    <ligand>
        <name>heme</name>
        <dbReference type="ChEBI" id="CHEBI:30413"/>
    </ligand>
    <ligandPart>
        <name>Fe</name>
        <dbReference type="ChEBI" id="CHEBI:18248"/>
    </ligandPart>
</feature>
<dbReference type="InterPro" id="IPR047146">
    <property type="entry name" value="Cyt_P450_E_CYP52_fungi"/>
</dbReference>